<dbReference type="InterPro" id="IPR001356">
    <property type="entry name" value="HD"/>
</dbReference>
<dbReference type="Proteomes" id="UP000676336">
    <property type="component" value="Unassembled WGS sequence"/>
</dbReference>
<dbReference type="Pfam" id="PF00046">
    <property type="entry name" value="Homeodomain"/>
    <property type="match status" value="1"/>
</dbReference>
<dbReference type="GO" id="GO:0000977">
    <property type="term" value="F:RNA polymerase II transcription regulatory region sequence-specific DNA binding"/>
    <property type="evidence" value="ECO:0007669"/>
    <property type="project" value="TreeGrafter"/>
</dbReference>
<evidence type="ECO:0000256" key="3">
    <source>
        <dbReference type="ARBA" id="ARBA00022737"/>
    </source>
</evidence>
<dbReference type="Proteomes" id="UP000663824">
    <property type="component" value="Unassembled WGS sequence"/>
</dbReference>
<evidence type="ECO:0000256" key="1">
    <source>
        <dbReference type="ARBA" id="ARBA00004123"/>
    </source>
</evidence>
<dbReference type="SUPFAM" id="SSF57716">
    <property type="entry name" value="Glucocorticoid receptor-like (DNA-binding domain)"/>
    <property type="match status" value="2"/>
</dbReference>
<dbReference type="Proteomes" id="UP000663842">
    <property type="component" value="Unassembled WGS sequence"/>
</dbReference>
<gene>
    <name evidence="15" type="ORF">CJN711_LOCUS8623</name>
    <name evidence="23" type="ORF">GIL414_LOCUS15928</name>
    <name evidence="16" type="ORF">KQP761_LOCUS26159</name>
    <name evidence="18" type="ORF">MBJ925_LOCUS20891</name>
    <name evidence="21" type="ORF">OVN521_LOCUS5149</name>
    <name evidence="22" type="ORF">SMN809_LOCUS2682</name>
    <name evidence="20" type="ORF">UXM345_LOCUS5362</name>
    <name evidence="17" type="ORF">WKI299_LOCUS16987</name>
    <name evidence="19" type="ORF">XDN619_LOCUS26521</name>
</gene>
<evidence type="ECO:0000313" key="15">
    <source>
        <dbReference type="EMBL" id="CAF1132343.1"/>
    </source>
</evidence>
<dbReference type="InterPro" id="IPR009057">
    <property type="entry name" value="Homeodomain-like_sf"/>
</dbReference>
<dbReference type="InterPro" id="IPR050453">
    <property type="entry name" value="LIM_Homeobox_TF"/>
</dbReference>
<keyword evidence="7 9" id="KW-0371">Homeobox</keyword>
<evidence type="ECO:0000256" key="11">
    <source>
        <dbReference type="RuleBase" id="RU000682"/>
    </source>
</evidence>
<dbReference type="EMBL" id="CAJOBI010000506">
    <property type="protein sequence ID" value="CAF3827878.1"/>
    <property type="molecule type" value="Genomic_DNA"/>
</dbReference>
<evidence type="ECO:0000256" key="4">
    <source>
        <dbReference type="ARBA" id="ARBA00022833"/>
    </source>
</evidence>
<evidence type="ECO:0000256" key="2">
    <source>
        <dbReference type="ARBA" id="ARBA00022723"/>
    </source>
</evidence>
<reference evidence="16" key="1">
    <citation type="submission" date="2021-02" db="EMBL/GenBank/DDBJ databases">
        <authorList>
            <person name="Nowell W R."/>
        </authorList>
    </citation>
    <scope>NUCLEOTIDE SEQUENCE</scope>
</reference>
<feature type="domain" description="Homeobox" evidence="14">
    <location>
        <begin position="184"/>
        <end position="244"/>
    </location>
</feature>
<dbReference type="EMBL" id="CAJOBG010000503">
    <property type="protein sequence ID" value="CAF3822683.1"/>
    <property type="molecule type" value="Genomic_DNA"/>
</dbReference>
<dbReference type="OrthoDB" id="9990008at2759"/>
<dbReference type="SMART" id="SM00132">
    <property type="entry name" value="LIM"/>
    <property type="match status" value="2"/>
</dbReference>
<evidence type="ECO:0000313" key="16">
    <source>
        <dbReference type="EMBL" id="CAF1630672.1"/>
    </source>
</evidence>
<dbReference type="AlphaFoldDB" id="A0A816CZT4"/>
<keyword evidence="2 10" id="KW-0479">Metal-binding</keyword>
<evidence type="ECO:0000256" key="5">
    <source>
        <dbReference type="ARBA" id="ARBA00023038"/>
    </source>
</evidence>
<keyword evidence="25" id="KW-1185">Reference proteome</keyword>
<dbReference type="Proteomes" id="UP000663856">
    <property type="component" value="Unassembled WGS sequence"/>
</dbReference>
<evidence type="ECO:0000313" key="25">
    <source>
        <dbReference type="Proteomes" id="UP000663866"/>
    </source>
</evidence>
<dbReference type="Proteomes" id="UP000663855">
    <property type="component" value="Unassembled WGS sequence"/>
</dbReference>
<dbReference type="PROSITE" id="PS00027">
    <property type="entry name" value="HOMEOBOX_1"/>
    <property type="match status" value="1"/>
</dbReference>
<evidence type="ECO:0000259" key="13">
    <source>
        <dbReference type="PROSITE" id="PS50023"/>
    </source>
</evidence>
<dbReference type="FunFam" id="1.10.10.60:FF:000027">
    <property type="entry name" value="LIM/homeobox protein Lhx9"/>
    <property type="match status" value="1"/>
</dbReference>
<evidence type="ECO:0000313" key="21">
    <source>
        <dbReference type="EMBL" id="CAF3822683.1"/>
    </source>
</evidence>
<dbReference type="EMBL" id="CAJOBJ010007131">
    <property type="protein sequence ID" value="CAF4078526.1"/>
    <property type="molecule type" value="Genomic_DNA"/>
</dbReference>
<dbReference type="Gene3D" id="2.10.110.10">
    <property type="entry name" value="Cysteine Rich Protein"/>
    <property type="match status" value="2"/>
</dbReference>
<dbReference type="PROSITE" id="PS00478">
    <property type="entry name" value="LIM_DOMAIN_1"/>
    <property type="match status" value="2"/>
</dbReference>
<dbReference type="Proteomes" id="UP000663887">
    <property type="component" value="Unassembled WGS sequence"/>
</dbReference>
<comment type="caution">
    <text evidence="16">The sequence shown here is derived from an EMBL/GenBank/DDBJ whole genome shotgun (WGS) entry which is preliminary data.</text>
</comment>
<feature type="compositionally biased region" description="Low complexity" evidence="12">
    <location>
        <begin position="254"/>
        <end position="264"/>
    </location>
</feature>
<feature type="compositionally biased region" description="Polar residues" evidence="12">
    <location>
        <begin position="244"/>
        <end position="253"/>
    </location>
</feature>
<keyword evidence="8 9" id="KW-0539">Nucleus</keyword>
<dbReference type="PROSITE" id="PS50071">
    <property type="entry name" value="HOMEOBOX_2"/>
    <property type="match status" value="1"/>
</dbReference>
<dbReference type="Pfam" id="PF00412">
    <property type="entry name" value="LIM"/>
    <property type="match status" value="2"/>
</dbReference>
<dbReference type="InterPro" id="IPR017970">
    <property type="entry name" value="Homeobox_CS"/>
</dbReference>
<evidence type="ECO:0000313" key="24">
    <source>
        <dbReference type="Proteomes" id="UP000663834"/>
    </source>
</evidence>
<dbReference type="InterPro" id="IPR001781">
    <property type="entry name" value="Znf_LIM"/>
</dbReference>
<accession>A0A816CZT4</accession>
<evidence type="ECO:0000313" key="22">
    <source>
        <dbReference type="EMBL" id="CAF3827878.1"/>
    </source>
</evidence>
<dbReference type="EMBL" id="CAJOBF010000396">
    <property type="protein sequence ID" value="CAF3810710.1"/>
    <property type="molecule type" value="Genomic_DNA"/>
</dbReference>
<feature type="region of interest" description="Disordered" evidence="12">
    <location>
        <begin position="244"/>
        <end position="264"/>
    </location>
</feature>
<evidence type="ECO:0000313" key="20">
    <source>
        <dbReference type="EMBL" id="CAF3810710.1"/>
    </source>
</evidence>
<comment type="subcellular location">
    <subcellularLocation>
        <location evidence="1 9 11">Nucleus</location>
    </subcellularLocation>
</comment>
<dbReference type="GO" id="GO:0005634">
    <property type="term" value="C:nucleus"/>
    <property type="evidence" value="ECO:0007669"/>
    <property type="project" value="UniProtKB-SubCell"/>
</dbReference>
<dbReference type="EMBL" id="CAJNOW010014176">
    <property type="protein sequence ID" value="CAF1630672.1"/>
    <property type="molecule type" value="Genomic_DNA"/>
</dbReference>
<dbReference type="Gene3D" id="1.10.10.60">
    <property type="entry name" value="Homeodomain-like"/>
    <property type="match status" value="1"/>
</dbReference>
<proteinExistence type="predicted"/>
<dbReference type="EMBL" id="CAJNOV010003222">
    <property type="protein sequence ID" value="CAF1132343.1"/>
    <property type="molecule type" value="Genomic_DNA"/>
</dbReference>
<dbReference type="EMBL" id="CAJNRE010010583">
    <property type="protein sequence ID" value="CAF2093001.1"/>
    <property type="molecule type" value="Genomic_DNA"/>
</dbReference>
<dbReference type="GO" id="GO:0030182">
    <property type="term" value="P:neuron differentiation"/>
    <property type="evidence" value="ECO:0007669"/>
    <property type="project" value="TreeGrafter"/>
</dbReference>
<evidence type="ECO:0000313" key="17">
    <source>
        <dbReference type="EMBL" id="CAF2085241.1"/>
    </source>
</evidence>
<evidence type="ECO:0000256" key="8">
    <source>
        <dbReference type="ARBA" id="ARBA00023242"/>
    </source>
</evidence>
<feature type="DNA-binding region" description="Homeobox" evidence="9">
    <location>
        <begin position="186"/>
        <end position="245"/>
    </location>
</feature>
<evidence type="ECO:0000256" key="10">
    <source>
        <dbReference type="PROSITE-ProRule" id="PRU00125"/>
    </source>
</evidence>
<dbReference type="SMART" id="SM00389">
    <property type="entry name" value="HOX"/>
    <property type="match status" value="1"/>
</dbReference>
<evidence type="ECO:0000256" key="7">
    <source>
        <dbReference type="ARBA" id="ARBA00023155"/>
    </source>
</evidence>
<dbReference type="PANTHER" id="PTHR24208:SF168">
    <property type="entry name" value="PROTEIN APTEROUS"/>
    <property type="match status" value="1"/>
</dbReference>
<evidence type="ECO:0000313" key="23">
    <source>
        <dbReference type="EMBL" id="CAF4078526.1"/>
    </source>
</evidence>
<evidence type="ECO:0000256" key="9">
    <source>
        <dbReference type="PROSITE-ProRule" id="PRU00108"/>
    </source>
</evidence>
<keyword evidence="4 10" id="KW-0862">Zinc</keyword>
<dbReference type="GO" id="GO:0046872">
    <property type="term" value="F:metal ion binding"/>
    <property type="evidence" value="ECO:0007669"/>
    <property type="project" value="UniProtKB-KW"/>
</dbReference>
<name>A0A816CZT4_9BILA</name>
<keyword evidence="3" id="KW-0677">Repeat</keyword>
<feature type="domain" description="LIM zinc-binding" evidence="13">
    <location>
        <begin position="1"/>
        <end position="62"/>
    </location>
</feature>
<dbReference type="CDD" id="cd00086">
    <property type="entry name" value="homeodomain"/>
    <property type="match status" value="1"/>
</dbReference>
<keyword evidence="6 9" id="KW-0238">DNA-binding</keyword>
<evidence type="ECO:0000259" key="14">
    <source>
        <dbReference type="PROSITE" id="PS50071"/>
    </source>
</evidence>
<dbReference type="GO" id="GO:0000981">
    <property type="term" value="F:DNA-binding transcription factor activity, RNA polymerase II-specific"/>
    <property type="evidence" value="ECO:0007669"/>
    <property type="project" value="InterPro"/>
</dbReference>
<evidence type="ECO:0000256" key="12">
    <source>
        <dbReference type="SAM" id="MobiDB-lite"/>
    </source>
</evidence>
<dbReference type="EMBL" id="CAJNRF010006858">
    <property type="protein sequence ID" value="CAF2085241.1"/>
    <property type="molecule type" value="Genomic_DNA"/>
</dbReference>
<dbReference type="SUPFAM" id="SSF46689">
    <property type="entry name" value="Homeodomain-like"/>
    <property type="match status" value="1"/>
</dbReference>
<dbReference type="EMBL" id="CAJNRG010012445">
    <property type="protein sequence ID" value="CAF2139930.1"/>
    <property type="molecule type" value="Genomic_DNA"/>
</dbReference>
<feature type="domain" description="LIM zinc-binding" evidence="13">
    <location>
        <begin position="63"/>
        <end position="125"/>
    </location>
</feature>
<dbReference type="Proteomes" id="UP000663866">
    <property type="component" value="Unassembled WGS sequence"/>
</dbReference>
<dbReference type="PANTHER" id="PTHR24208">
    <property type="entry name" value="LIM/HOMEOBOX PROTEIN LHX"/>
    <property type="match status" value="1"/>
</dbReference>
<evidence type="ECO:0000313" key="18">
    <source>
        <dbReference type="EMBL" id="CAF2093001.1"/>
    </source>
</evidence>
<sequence length="264" mass="30860">MLCYGCHSLIDEPYYLMIVDHSWHVSCLKCIDCGMLLEHESSCFARLGQVFCKDHYMKKNCSSTCTRCHKIIQQDELIMRAERFIFHLNCFTCSICNSRLHAGDDYGLIDTQIYCLDHFLDHDSHDSHVILDDSGYHTSPNETHRSKSCQQENEENFLTVSSALLSSSYCIEIDDDSYNKARYTRQKRLRTSFKHHQIRCMKLYFNINHNPDAKDLKDLSEKTNLPKRVLQVWFQNARAKYRRSNTSSNEVRTNLSSLSNSDDL</sequence>
<organism evidence="16 24">
    <name type="scientific">Rotaria magnacalcarata</name>
    <dbReference type="NCBI Taxonomy" id="392030"/>
    <lineage>
        <taxon>Eukaryota</taxon>
        <taxon>Metazoa</taxon>
        <taxon>Spiralia</taxon>
        <taxon>Gnathifera</taxon>
        <taxon>Rotifera</taxon>
        <taxon>Eurotatoria</taxon>
        <taxon>Bdelloidea</taxon>
        <taxon>Philodinida</taxon>
        <taxon>Philodinidae</taxon>
        <taxon>Rotaria</taxon>
    </lineage>
</organism>
<protein>
    <submittedName>
        <fullName evidence="16">Uncharacterized protein</fullName>
    </submittedName>
</protein>
<keyword evidence="5 10" id="KW-0440">LIM domain</keyword>
<dbReference type="Proteomes" id="UP000663834">
    <property type="component" value="Unassembled WGS sequence"/>
</dbReference>
<evidence type="ECO:0000313" key="19">
    <source>
        <dbReference type="EMBL" id="CAF2139930.1"/>
    </source>
</evidence>
<dbReference type="PROSITE" id="PS50023">
    <property type="entry name" value="LIM_DOMAIN_2"/>
    <property type="match status" value="2"/>
</dbReference>
<evidence type="ECO:0000256" key="6">
    <source>
        <dbReference type="ARBA" id="ARBA00023125"/>
    </source>
</evidence>
<dbReference type="Proteomes" id="UP000681720">
    <property type="component" value="Unassembled WGS sequence"/>
</dbReference>